<feature type="domain" description="Glycoside hydrolase family 2 immunoglobulin-like beta-sandwich" evidence="4">
    <location>
        <begin position="208"/>
        <end position="327"/>
    </location>
</feature>
<dbReference type="SUPFAM" id="SSF49785">
    <property type="entry name" value="Galactose-binding domain-like"/>
    <property type="match status" value="1"/>
</dbReference>
<evidence type="ECO:0000256" key="3">
    <source>
        <dbReference type="ARBA" id="ARBA00023295"/>
    </source>
</evidence>
<comment type="similarity">
    <text evidence="1">Belongs to the glycosyl hydrolase 2 family.</text>
</comment>
<feature type="domain" description="Exo-beta-D-glucosaminidase Ig-fold" evidence="5">
    <location>
        <begin position="892"/>
        <end position="972"/>
    </location>
</feature>
<proteinExistence type="inferred from homology"/>
<keyword evidence="3" id="KW-0326">Glycosidase</keyword>
<dbReference type="Gene3D" id="2.60.40.10">
    <property type="entry name" value="Immunoglobulins"/>
    <property type="match status" value="3"/>
</dbReference>
<dbReference type="InterPro" id="IPR036156">
    <property type="entry name" value="Beta-gal/glucu_dom_sf"/>
</dbReference>
<feature type="domain" description="Beta-mannosidase-like galactose-binding" evidence="6">
    <location>
        <begin position="37"/>
        <end position="197"/>
    </location>
</feature>
<dbReference type="EMBL" id="SWLB01000007">
    <property type="protein sequence ID" value="KAF3336890.1"/>
    <property type="molecule type" value="Genomic_DNA"/>
</dbReference>
<dbReference type="Pfam" id="PF00703">
    <property type="entry name" value="Glyco_hydro_2"/>
    <property type="match status" value="1"/>
</dbReference>
<evidence type="ECO:0000259" key="6">
    <source>
        <dbReference type="Pfam" id="PF22666"/>
    </source>
</evidence>
<evidence type="ECO:0000259" key="5">
    <source>
        <dbReference type="Pfam" id="PF18368"/>
    </source>
</evidence>
<dbReference type="InterPro" id="IPR017853">
    <property type="entry name" value="GH"/>
</dbReference>
<dbReference type="GO" id="GO:0004553">
    <property type="term" value="F:hydrolase activity, hydrolyzing O-glycosyl compounds"/>
    <property type="evidence" value="ECO:0007669"/>
    <property type="project" value="InterPro"/>
</dbReference>
<dbReference type="PROSITE" id="PS00608">
    <property type="entry name" value="GLYCOSYL_HYDROL_F2_2"/>
    <property type="match status" value="1"/>
</dbReference>
<dbReference type="PANTHER" id="PTHR43536:SF1">
    <property type="entry name" value="MANNOSYLGLYCOPROTEIN ENDO-BETA-MANNOSIDASE"/>
    <property type="match status" value="1"/>
</dbReference>
<evidence type="ECO:0000259" key="4">
    <source>
        <dbReference type="Pfam" id="PF00703"/>
    </source>
</evidence>
<dbReference type="Gene3D" id="3.20.20.80">
    <property type="entry name" value="Glycosidases"/>
    <property type="match status" value="2"/>
</dbReference>
<dbReference type="PANTHER" id="PTHR43536">
    <property type="entry name" value="MANNOSYLGLYCOPROTEIN ENDO-BETA-MANNOSIDASE"/>
    <property type="match status" value="1"/>
</dbReference>
<protein>
    <submittedName>
        <fullName evidence="7">Mannosylglycoprotein endo-beta-mannosidase isoform X2</fullName>
    </submittedName>
</protein>
<dbReference type="InterPro" id="IPR036188">
    <property type="entry name" value="FAD/NAD-bd_sf"/>
</dbReference>
<dbReference type="InterPro" id="IPR013783">
    <property type="entry name" value="Ig-like_fold"/>
</dbReference>
<dbReference type="Pfam" id="PF22666">
    <property type="entry name" value="Glyco_hydro_2_N2"/>
    <property type="match status" value="1"/>
</dbReference>
<comment type="caution">
    <text evidence="7">The sequence shown here is derived from an EMBL/GenBank/DDBJ whole genome shotgun (WGS) entry which is preliminary data.</text>
</comment>
<dbReference type="SUPFAM" id="SSF51905">
    <property type="entry name" value="FAD/NAD(P)-binding domain"/>
    <property type="match status" value="1"/>
</dbReference>
<dbReference type="InterPro" id="IPR023232">
    <property type="entry name" value="Glyco_hydro_2_AS"/>
</dbReference>
<dbReference type="Pfam" id="PF18368">
    <property type="entry name" value="Ig_GlcNase"/>
    <property type="match status" value="1"/>
</dbReference>
<dbReference type="OrthoDB" id="408532at2759"/>
<gene>
    <name evidence="7" type="ORF">FCM35_KLT19476</name>
</gene>
<evidence type="ECO:0000256" key="2">
    <source>
        <dbReference type="ARBA" id="ARBA00022801"/>
    </source>
</evidence>
<dbReference type="InterPro" id="IPR054593">
    <property type="entry name" value="Beta-mannosidase-like_N2"/>
</dbReference>
<evidence type="ECO:0000313" key="8">
    <source>
        <dbReference type="Proteomes" id="UP000623129"/>
    </source>
</evidence>
<reference evidence="7" key="1">
    <citation type="submission" date="2020-01" db="EMBL/GenBank/DDBJ databases">
        <title>Genome sequence of Kobresia littledalei, the first chromosome-level genome in the family Cyperaceae.</title>
        <authorList>
            <person name="Qu G."/>
        </authorList>
    </citation>
    <scope>NUCLEOTIDE SEQUENCE</scope>
    <source>
        <strain evidence="7">C.B.Clarke</strain>
        <tissue evidence="7">Leaf</tissue>
    </source>
</reference>
<accession>A0A833QWI9</accession>
<evidence type="ECO:0000313" key="7">
    <source>
        <dbReference type="EMBL" id="KAF3336890.1"/>
    </source>
</evidence>
<dbReference type="InterPro" id="IPR008979">
    <property type="entry name" value="Galactose-bd-like_sf"/>
</dbReference>
<dbReference type="SUPFAM" id="SSF49303">
    <property type="entry name" value="beta-Galactosidase/glucuronidase domain"/>
    <property type="match status" value="3"/>
</dbReference>
<dbReference type="AlphaFoldDB" id="A0A833QWI9"/>
<sequence>MQMAKKVLDSGWLAARSTEVSLTGVQLTTTHPPSGSTTPWMEASVPGTVLGTLVKNKLVPDPFYGLNNEAIIDIADSGRDYYTFWFFTTFEYALSVNQHVDLNFRAINYSADVYLNGHKQSLPKGMFRRHTLDITDILNPSGKNLLAVLVYPPDHPGTIPEEGGQGGDHEIGKDVATQYVEGWDWMCPIRDRNTGIWDEVSITVTGPVKITDPHLVSSFFDDFKRSYLHTTVELQNKSSWVAECTVTLQVTTELEGNICLVEHLQNSVLTIPAKSDIEYTLPPLFFYKPNLWWPNGMGKQSLYNVEISVDVKGFGESDSWSHYFGFRKIESTIDSITGGRLFKVNGQPVFIRGGNWILSDGLLRLTKKRYMADIKFHADMNFNMLRCWGGGLAERPDFYHYCDLYGLLVSCKPSKCLCFLIVSFLKKINSMQVWQEFWITGDVDGRGIPVSNPNGPLDHDLFLLCARDTIKLLRNHASLALWVGGNEQVPPYDINTALKSYLKLHPLFTSENTTDSTDPSKYMDGTRAYVQGSMWDGFADGKGDFTDGPYEIQNPEDFFKDTFYKYGFNPEVGSVGMPVAATIKATMPPEGWSIPIFKKKSFGYVEEIPNPIWEYHKYIPYSKPGKVHDQILMYGSPKNLDDFCEKAQLVNYIQYRALLEGWTSRMWTKYTGVLIWKTQNPWTGLRGQFYDHLHDQTAGFYGCRCAAEPVHVQLNLATYFVEVVNTTADELSDMAVEISVWDMDGACPYYKVTEKMSVPPKKVKQVVEMKYPKSKNAKPVYFLLLKLFRVSDTAIVSRNFYWLHLSGEDYTLLEEYRKKKVPLKITSGVLISGSKYKVKMHLENSSRNLNSKDNNNLCNFNEAQLIDDFTKQMNKPSPWRRIFGGNVISSTQNRLKITKINGTDTGVAFFLHLSVHGAKKDHGNNGYEDTRILPVHYSDNYFSIVPGETMKVDLYFEVPEGVVPRVLLTGWNYSEKHTIMECIHPRIPQLAIVGYSSSLTDMYVSERMSNWVAHLLARSFQLPRIRKMETEIQQWEEYKSRYNGKDFHNSCVSAVNIWYNDMLCKDIGQNPRRKKSLIAEWFEPYGPADYANM</sequence>
<dbReference type="InterPro" id="IPR043534">
    <property type="entry name" value="EBDG/EBM"/>
</dbReference>
<dbReference type="GO" id="GO:0005975">
    <property type="term" value="P:carbohydrate metabolic process"/>
    <property type="evidence" value="ECO:0007669"/>
    <property type="project" value="InterPro"/>
</dbReference>
<dbReference type="InterPro" id="IPR041351">
    <property type="entry name" value="Ig_GlcNase"/>
</dbReference>
<dbReference type="Proteomes" id="UP000623129">
    <property type="component" value="Unassembled WGS sequence"/>
</dbReference>
<name>A0A833QWI9_9POAL</name>
<dbReference type="SUPFAM" id="SSF51445">
    <property type="entry name" value="(Trans)glycosidases"/>
    <property type="match status" value="2"/>
</dbReference>
<organism evidence="7 8">
    <name type="scientific">Carex littledalei</name>
    <dbReference type="NCBI Taxonomy" id="544730"/>
    <lineage>
        <taxon>Eukaryota</taxon>
        <taxon>Viridiplantae</taxon>
        <taxon>Streptophyta</taxon>
        <taxon>Embryophyta</taxon>
        <taxon>Tracheophyta</taxon>
        <taxon>Spermatophyta</taxon>
        <taxon>Magnoliopsida</taxon>
        <taxon>Liliopsida</taxon>
        <taxon>Poales</taxon>
        <taxon>Cyperaceae</taxon>
        <taxon>Cyperoideae</taxon>
        <taxon>Cariceae</taxon>
        <taxon>Carex</taxon>
        <taxon>Carex subgen. Euthyceras</taxon>
    </lineage>
</organism>
<dbReference type="InterPro" id="IPR006102">
    <property type="entry name" value="Ig-like_GH2"/>
</dbReference>
<keyword evidence="2" id="KW-0378">Hydrolase</keyword>
<dbReference type="Gene3D" id="2.60.120.260">
    <property type="entry name" value="Galactose-binding domain-like"/>
    <property type="match status" value="1"/>
</dbReference>
<keyword evidence="8" id="KW-1185">Reference proteome</keyword>
<evidence type="ECO:0000256" key="1">
    <source>
        <dbReference type="ARBA" id="ARBA00007401"/>
    </source>
</evidence>